<protein>
    <recommendedName>
        <fullName evidence="1">BLUF domain-containing protein</fullName>
    </recommendedName>
</protein>
<reference evidence="3" key="1">
    <citation type="submission" date="2011-08" db="EMBL/GenBank/DDBJ databases">
        <title>The draft genome of Latimeria chalumnae.</title>
        <authorList>
            <person name="Di Palma F."/>
            <person name="Alfoldi J."/>
            <person name="Johnson J."/>
            <person name="Berlin A."/>
            <person name="Gnerre S."/>
            <person name="Jaffe D."/>
            <person name="MacCallum I."/>
            <person name="Young S."/>
            <person name="Walker B.J."/>
            <person name="Lander E."/>
            <person name="Lindblad-Toh K."/>
        </authorList>
    </citation>
    <scope>NUCLEOTIDE SEQUENCE [LARGE SCALE GENOMIC DNA]</scope>
    <source>
        <strain evidence="3">Wild caught</strain>
    </source>
</reference>
<dbReference type="SMART" id="SM01034">
    <property type="entry name" value="BLUF"/>
    <property type="match status" value="1"/>
</dbReference>
<dbReference type="Pfam" id="PF24787">
    <property type="entry name" value="TEX47"/>
    <property type="match status" value="1"/>
</dbReference>
<dbReference type="EMBL" id="AFYH01018381">
    <property type="status" value="NOT_ANNOTATED_CDS"/>
    <property type="molecule type" value="Genomic_DNA"/>
</dbReference>
<evidence type="ECO:0000259" key="1">
    <source>
        <dbReference type="SMART" id="SM01034"/>
    </source>
</evidence>
<dbReference type="InterPro" id="IPR055308">
    <property type="entry name" value="TEX47-like"/>
</dbReference>
<dbReference type="PANTHER" id="PTHR34035">
    <property type="entry name" value="TESTIS-EXPRESSED PROTEIN 47"/>
    <property type="match status" value="1"/>
</dbReference>
<dbReference type="GO" id="GO:0009882">
    <property type="term" value="F:blue light photoreceptor activity"/>
    <property type="evidence" value="ECO:0007669"/>
    <property type="project" value="InterPro"/>
</dbReference>
<proteinExistence type="predicted"/>
<dbReference type="InParanoid" id="H3B4T7"/>
<keyword evidence="3" id="KW-1185">Reference proteome</keyword>
<dbReference type="PANTHER" id="PTHR34035:SF1">
    <property type="entry name" value="TESTIS-EXPRESSED PROTEIN 47"/>
    <property type="match status" value="1"/>
</dbReference>
<organism evidence="2 3">
    <name type="scientific">Latimeria chalumnae</name>
    <name type="common">Coelacanth</name>
    <dbReference type="NCBI Taxonomy" id="7897"/>
    <lineage>
        <taxon>Eukaryota</taxon>
        <taxon>Metazoa</taxon>
        <taxon>Chordata</taxon>
        <taxon>Craniata</taxon>
        <taxon>Vertebrata</taxon>
        <taxon>Euteleostomi</taxon>
        <taxon>Coelacanthiformes</taxon>
        <taxon>Coelacanthidae</taxon>
        <taxon>Latimeria</taxon>
    </lineage>
</organism>
<sequence length="211" mass="24604">KCLLHRLVLVDKISPELADKRDLGEYWERLFQNLQRCYPGEGVTGALLLYSTYLVQVLESSSDVLYAVLRDLREVQKKGASALVLEPRIVVMSHDIPNRLFQQWCYKVFNIPAKQIEDLSQEETTEKIIRDCLTFLYKMGIQLQKAPKLSYKNPLDFVQEKYPQLILPQNAVQHLLTCRELLTPQEFLQAYDTPFNFVMDSEIVWPLPELI</sequence>
<dbReference type="InterPro" id="IPR007024">
    <property type="entry name" value="BLUF_domain"/>
</dbReference>
<evidence type="ECO:0000313" key="3">
    <source>
        <dbReference type="Proteomes" id="UP000008672"/>
    </source>
</evidence>
<evidence type="ECO:0000313" key="2">
    <source>
        <dbReference type="Ensembl" id="ENSLACP00000016908.1"/>
    </source>
</evidence>
<accession>H3B4T7</accession>
<gene>
    <name evidence="2" type="primary">LOC102357939</name>
</gene>
<dbReference type="GO" id="GO:0071949">
    <property type="term" value="F:FAD binding"/>
    <property type="evidence" value="ECO:0007669"/>
    <property type="project" value="InterPro"/>
</dbReference>
<reference evidence="2" key="3">
    <citation type="submission" date="2025-09" db="UniProtKB">
        <authorList>
            <consortium name="Ensembl"/>
        </authorList>
    </citation>
    <scope>IDENTIFICATION</scope>
</reference>
<name>H3B4T7_LATCH</name>
<dbReference type="Proteomes" id="UP000008672">
    <property type="component" value="Unassembled WGS sequence"/>
</dbReference>
<dbReference type="AlphaFoldDB" id="H3B4T7"/>
<reference evidence="2" key="2">
    <citation type="submission" date="2025-08" db="UniProtKB">
        <authorList>
            <consortium name="Ensembl"/>
        </authorList>
    </citation>
    <scope>IDENTIFICATION</scope>
</reference>
<feature type="domain" description="BLUF" evidence="1">
    <location>
        <begin position="4"/>
        <end position="108"/>
    </location>
</feature>
<dbReference type="HOGENOM" id="CLU_089495_0_0_1"/>
<dbReference type="Ensembl" id="ENSLACT00000017027.1">
    <property type="protein sequence ID" value="ENSLACP00000016908.1"/>
    <property type="gene ID" value="ENSLACG00000014894.1"/>
</dbReference>
<dbReference type="OMA" id="MDSERTW"/>
<dbReference type="GeneTree" id="ENSGT00390000005565"/>
<dbReference type="Bgee" id="ENSLACG00000014894">
    <property type="expression patterns" value="Expressed in pelvic fin and 3 other cell types or tissues"/>
</dbReference>
<dbReference type="Gene3D" id="3.30.70.100">
    <property type="match status" value="1"/>
</dbReference>
<dbReference type="eggNOG" id="ENOG502RYKR">
    <property type="taxonomic scope" value="Eukaryota"/>
</dbReference>